<dbReference type="Proteomes" id="UP001148737">
    <property type="component" value="Unassembled WGS sequence"/>
</dbReference>
<reference evidence="1" key="1">
    <citation type="submission" date="2022-07" db="EMBL/GenBank/DDBJ databases">
        <title>Genome Sequence of Lecanicillium saksenae.</title>
        <authorList>
            <person name="Buettner E."/>
        </authorList>
    </citation>
    <scope>NUCLEOTIDE SEQUENCE</scope>
    <source>
        <strain evidence="1">VT-O1</strain>
    </source>
</reference>
<evidence type="ECO:0000313" key="2">
    <source>
        <dbReference type="Proteomes" id="UP001148737"/>
    </source>
</evidence>
<dbReference type="EMBL" id="JANAKD010001842">
    <property type="protein sequence ID" value="KAJ3476130.1"/>
    <property type="molecule type" value="Genomic_DNA"/>
</dbReference>
<proteinExistence type="predicted"/>
<keyword evidence="2" id="KW-1185">Reference proteome</keyword>
<protein>
    <submittedName>
        <fullName evidence="1">Uncharacterized protein</fullName>
    </submittedName>
</protein>
<gene>
    <name evidence="1" type="ORF">NLG97_g9223</name>
</gene>
<organism evidence="1 2">
    <name type="scientific">Lecanicillium saksenae</name>
    <dbReference type="NCBI Taxonomy" id="468837"/>
    <lineage>
        <taxon>Eukaryota</taxon>
        <taxon>Fungi</taxon>
        <taxon>Dikarya</taxon>
        <taxon>Ascomycota</taxon>
        <taxon>Pezizomycotina</taxon>
        <taxon>Sordariomycetes</taxon>
        <taxon>Hypocreomycetidae</taxon>
        <taxon>Hypocreales</taxon>
        <taxon>Cordycipitaceae</taxon>
        <taxon>Lecanicillium</taxon>
    </lineage>
</organism>
<sequence length="505" mass="56071">MDHCPFSSEFNSYVELLLKHYNVPSVSIGVVSGDDTFTHSYGDAHLSTEKATEDTLYPIASVTKSFTAATLLAVLQECENKVNLGTKISSILAEDFVLSDEYATKYATLEDALTHVLGVSKAYICHGGPGYTTEDALRALRHLPMSSELRERYNYLNMGYVIVQRVIETLSGLSIVEAYQKYIWEPLGMLSTVARLADAQNSPSILATGYSWDDMTRTSITAVPHTEHGELIGDSAIISSTKDMTKYLYALLHGQPPLSSTLRKELLQARVIKGGEGDDPSHSPSMYAMGWIVSYYNGHCYIRHGGLVDGFSSVVAFLPHKQYGVAIHANSSTNGSLVVAAIRARLMDTFLGVKIKTLDEFIIEKDKEMKSTADRYFATRTRLYKELPDPVMPPSLPLVAYAGTYSHPAYRTLELVFIQKPKLKDVPMAEATTHVLRARLQRLTTLTLDLEHVSGDYFISWLNYEPARFSRAGSKAQFELASNGQVAKCGIDMELRGRIVWFTKV</sequence>
<accession>A0ACC1QH55</accession>
<name>A0ACC1QH55_9HYPO</name>
<evidence type="ECO:0000313" key="1">
    <source>
        <dbReference type="EMBL" id="KAJ3476130.1"/>
    </source>
</evidence>
<comment type="caution">
    <text evidence="1">The sequence shown here is derived from an EMBL/GenBank/DDBJ whole genome shotgun (WGS) entry which is preliminary data.</text>
</comment>